<accession>A0A645GIE4</accession>
<dbReference type="EMBL" id="VSSQ01076001">
    <property type="protein sequence ID" value="MPN26465.1"/>
    <property type="molecule type" value="Genomic_DNA"/>
</dbReference>
<reference evidence="1" key="1">
    <citation type="submission" date="2019-08" db="EMBL/GenBank/DDBJ databases">
        <authorList>
            <person name="Kucharzyk K."/>
            <person name="Murdoch R.W."/>
            <person name="Higgins S."/>
            <person name="Loffler F."/>
        </authorList>
    </citation>
    <scope>NUCLEOTIDE SEQUENCE</scope>
</reference>
<sequence length="58" mass="6584">MRESFGGRDPVVCVDLTVVDARDTLRSHVVLREPAPADELAELTHWNPPHPLHFAERQ</sequence>
<organism evidence="1">
    <name type="scientific">bioreactor metagenome</name>
    <dbReference type="NCBI Taxonomy" id="1076179"/>
    <lineage>
        <taxon>unclassified sequences</taxon>
        <taxon>metagenomes</taxon>
        <taxon>ecological metagenomes</taxon>
    </lineage>
</organism>
<name>A0A645GIE4_9ZZZZ</name>
<evidence type="ECO:0000313" key="1">
    <source>
        <dbReference type="EMBL" id="MPN26465.1"/>
    </source>
</evidence>
<dbReference type="AlphaFoldDB" id="A0A645GIE4"/>
<proteinExistence type="predicted"/>
<gene>
    <name evidence="1" type="ORF">SDC9_173890</name>
</gene>
<comment type="caution">
    <text evidence="1">The sequence shown here is derived from an EMBL/GenBank/DDBJ whole genome shotgun (WGS) entry which is preliminary data.</text>
</comment>
<protein>
    <submittedName>
        <fullName evidence="1">Uncharacterized protein</fullName>
    </submittedName>
</protein>